<reference evidence="3" key="1">
    <citation type="submission" date="2013-06" db="EMBL/GenBank/DDBJ databases">
        <authorList>
            <person name="Zhao Q."/>
        </authorList>
    </citation>
    <scope>NUCLEOTIDE SEQUENCE</scope>
    <source>
        <strain evidence="3">cv. W1943</strain>
    </source>
</reference>
<evidence type="ECO:0000313" key="2">
    <source>
        <dbReference type="EnsemblPlants" id="ORUFI01G24200.1"/>
    </source>
</evidence>
<feature type="region of interest" description="Disordered" evidence="1">
    <location>
        <begin position="1"/>
        <end position="45"/>
    </location>
</feature>
<dbReference type="Proteomes" id="UP000008022">
    <property type="component" value="Unassembled WGS sequence"/>
</dbReference>
<feature type="compositionally biased region" description="Basic residues" evidence="1">
    <location>
        <begin position="1"/>
        <end position="14"/>
    </location>
</feature>
<organism evidence="2 3">
    <name type="scientific">Oryza rufipogon</name>
    <name type="common">Brownbeard rice</name>
    <name type="synonym">Asian wild rice</name>
    <dbReference type="NCBI Taxonomy" id="4529"/>
    <lineage>
        <taxon>Eukaryota</taxon>
        <taxon>Viridiplantae</taxon>
        <taxon>Streptophyta</taxon>
        <taxon>Embryophyta</taxon>
        <taxon>Tracheophyta</taxon>
        <taxon>Spermatophyta</taxon>
        <taxon>Magnoliopsida</taxon>
        <taxon>Liliopsida</taxon>
        <taxon>Poales</taxon>
        <taxon>Poaceae</taxon>
        <taxon>BOP clade</taxon>
        <taxon>Oryzoideae</taxon>
        <taxon>Oryzeae</taxon>
        <taxon>Oryzinae</taxon>
        <taxon>Oryza</taxon>
    </lineage>
</organism>
<dbReference type="Gramene" id="ORUFI01G24200.1">
    <property type="protein sequence ID" value="ORUFI01G24200.1"/>
    <property type="gene ID" value="ORUFI01G24200"/>
</dbReference>
<sequence length="99" mass="10160">MARRWGSPRRRRRGGGALRGGRLRRRVTESPDPVAPLAGATGDGLGRRRCRSGVGGWPVTGFSGVGSSVTTALGRRRLAFVGGGSSPALGGARFGAGCR</sequence>
<reference evidence="2" key="2">
    <citation type="submission" date="2015-06" db="UniProtKB">
        <authorList>
            <consortium name="EnsemblPlants"/>
        </authorList>
    </citation>
    <scope>IDENTIFICATION</scope>
</reference>
<accession>A0A0E0MYT0</accession>
<dbReference type="EnsemblPlants" id="ORUFI01G24200.1">
    <property type="protein sequence ID" value="ORUFI01G24200.1"/>
    <property type="gene ID" value="ORUFI01G24200"/>
</dbReference>
<evidence type="ECO:0000313" key="3">
    <source>
        <dbReference type="Proteomes" id="UP000008022"/>
    </source>
</evidence>
<name>A0A0E0MYT0_ORYRU</name>
<dbReference type="HOGENOM" id="CLU_2324410_0_0_1"/>
<protein>
    <submittedName>
        <fullName evidence="2">Uncharacterized protein</fullName>
    </submittedName>
</protein>
<keyword evidence="3" id="KW-1185">Reference proteome</keyword>
<dbReference type="AlphaFoldDB" id="A0A0E0MYT0"/>
<proteinExistence type="predicted"/>
<evidence type="ECO:0000256" key="1">
    <source>
        <dbReference type="SAM" id="MobiDB-lite"/>
    </source>
</evidence>